<dbReference type="Proteomes" id="UP001172159">
    <property type="component" value="Unassembled WGS sequence"/>
</dbReference>
<reference evidence="4" key="1">
    <citation type="submission" date="2023-06" db="EMBL/GenBank/DDBJ databases">
        <title>Genome-scale phylogeny and comparative genomics of the fungal order Sordariales.</title>
        <authorList>
            <consortium name="Lawrence Berkeley National Laboratory"/>
            <person name="Hensen N."/>
            <person name="Bonometti L."/>
            <person name="Westerberg I."/>
            <person name="Brannstrom I.O."/>
            <person name="Guillou S."/>
            <person name="Cros-Aarteil S."/>
            <person name="Calhoun S."/>
            <person name="Haridas S."/>
            <person name="Kuo A."/>
            <person name="Mondo S."/>
            <person name="Pangilinan J."/>
            <person name="Riley R."/>
            <person name="Labutti K."/>
            <person name="Andreopoulos B."/>
            <person name="Lipzen A."/>
            <person name="Chen C."/>
            <person name="Yanf M."/>
            <person name="Daum C."/>
            <person name="Ng V."/>
            <person name="Clum A."/>
            <person name="Steindorff A."/>
            <person name="Ohm R."/>
            <person name="Martin F."/>
            <person name="Silar P."/>
            <person name="Natvig D."/>
            <person name="Lalanne C."/>
            <person name="Gautier V."/>
            <person name="Ament-Velasquez S.L."/>
            <person name="Kruys A."/>
            <person name="Hutchinson M.I."/>
            <person name="Powell A.J."/>
            <person name="Barry K."/>
            <person name="Miller A.N."/>
            <person name="Grigoriev I.V."/>
            <person name="Debuchy R."/>
            <person name="Gladieux P."/>
            <person name="Thoren M.H."/>
            <person name="Johannesson H."/>
        </authorList>
    </citation>
    <scope>NUCLEOTIDE SEQUENCE</scope>
    <source>
        <strain evidence="4">CBS 540.89</strain>
    </source>
</reference>
<sequence length="443" mass="50721">MTSTAWRPSYSSITMAKQNTIEDVYIAVMGVTGAGKSSFIATSSGQPVKVGHDLVSCTTDVEDVAFMYNDRLRIHLLDTPGFDDTNKSDVEVLQNISLWLANSLKNGIKLKGIIFLHRISDRRLAGSARRNLGMFKKLCGARAFQSIILATTMWSNVDPAEGAERERQLKDNPEFWGTMCKRGSTVMRYHNSQTSAYGIIDYILSQNPDPVVLEIQDEIVNRGMAVDQTSAAEALNAEIVRERKRHQEELAEMKRQMEEAFKQRDKELQEDFQEEINALQAKIEKGVAEQGKLAQSLEEVQRRKQAEFEAFKVQIQREREETRRRHEHDLAQQRRTADEQTNALKREYEVRFTALAQDRAALDDVKRNYEEAMDRQLRENEAKQREIEAAKDMQYQQLQAQLEQREVSVRGALFGVATAVVSKVIGTRPARQRLRWHGLPRAY</sequence>
<keyword evidence="4" id="KW-0378">Hydrolase</keyword>
<evidence type="ECO:0000313" key="5">
    <source>
        <dbReference type="Proteomes" id="UP001172159"/>
    </source>
</evidence>
<feature type="coiled-coil region" evidence="1">
    <location>
        <begin position="355"/>
        <end position="393"/>
    </location>
</feature>
<keyword evidence="1" id="KW-0175">Coiled coil</keyword>
<protein>
    <submittedName>
        <fullName evidence="4">P-loop containing nucleoside triphosphate hydrolase protein</fullName>
    </submittedName>
</protein>
<organism evidence="4 5">
    <name type="scientific">Apiosordaria backusii</name>
    <dbReference type="NCBI Taxonomy" id="314023"/>
    <lineage>
        <taxon>Eukaryota</taxon>
        <taxon>Fungi</taxon>
        <taxon>Dikarya</taxon>
        <taxon>Ascomycota</taxon>
        <taxon>Pezizomycotina</taxon>
        <taxon>Sordariomycetes</taxon>
        <taxon>Sordariomycetidae</taxon>
        <taxon>Sordariales</taxon>
        <taxon>Lasiosphaeriaceae</taxon>
        <taxon>Apiosordaria</taxon>
    </lineage>
</organism>
<dbReference type="CDD" id="cd00882">
    <property type="entry name" value="Ras_like_GTPase"/>
    <property type="match status" value="1"/>
</dbReference>
<accession>A0AA40ANB5</accession>
<evidence type="ECO:0000256" key="2">
    <source>
        <dbReference type="SAM" id="MobiDB-lite"/>
    </source>
</evidence>
<dbReference type="Pfam" id="PF01926">
    <property type="entry name" value="MMR_HSR1"/>
    <property type="match status" value="1"/>
</dbReference>
<dbReference type="InterPro" id="IPR027417">
    <property type="entry name" value="P-loop_NTPase"/>
</dbReference>
<keyword evidence="5" id="KW-1185">Reference proteome</keyword>
<name>A0AA40ANB5_9PEZI</name>
<dbReference type="GO" id="GO:0016787">
    <property type="term" value="F:hydrolase activity"/>
    <property type="evidence" value="ECO:0007669"/>
    <property type="project" value="UniProtKB-KW"/>
</dbReference>
<dbReference type="InterPro" id="IPR006073">
    <property type="entry name" value="GTP-bd"/>
</dbReference>
<feature type="coiled-coil region" evidence="1">
    <location>
        <begin position="232"/>
        <end position="289"/>
    </location>
</feature>
<gene>
    <name evidence="4" type="ORF">B0T21DRAFT_59580</name>
</gene>
<evidence type="ECO:0000256" key="1">
    <source>
        <dbReference type="SAM" id="Coils"/>
    </source>
</evidence>
<feature type="domain" description="G" evidence="3">
    <location>
        <begin position="26"/>
        <end position="90"/>
    </location>
</feature>
<dbReference type="AlphaFoldDB" id="A0AA40ANB5"/>
<evidence type="ECO:0000313" key="4">
    <source>
        <dbReference type="EMBL" id="KAK0718982.1"/>
    </source>
</evidence>
<dbReference type="EMBL" id="JAUKTV010000013">
    <property type="protein sequence ID" value="KAK0718982.1"/>
    <property type="molecule type" value="Genomic_DNA"/>
</dbReference>
<evidence type="ECO:0000259" key="3">
    <source>
        <dbReference type="Pfam" id="PF01926"/>
    </source>
</evidence>
<dbReference type="SUPFAM" id="SSF52540">
    <property type="entry name" value="P-loop containing nucleoside triphosphate hydrolases"/>
    <property type="match status" value="1"/>
</dbReference>
<proteinExistence type="predicted"/>
<dbReference type="GO" id="GO:0005525">
    <property type="term" value="F:GTP binding"/>
    <property type="evidence" value="ECO:0007669"/>
    <property type="project" value="InterPro"/>
</dbReference>
<feature type="region of interest" description="Disordered" evidence="2">
    <location>
        <begin position="319"/>
        <end position="340"/>
    </location>
</feature>
<dbReference type="Gene3D" id="3.40.50.300">
    <property type="entry name" value="P-loop containing nucleotide triphosphate hydrolases"/>
    <property type="match status" value="1"/>
</dbReference>
<comment type="caution">
    <text evidence="4">The sequence shown here is derived from an EMBL/GenBank/DDBJ whole genome shotgun (WGS) entry which is preliminary data.</text>
</comment>